<sequence length="291" mass="34343">MLFVLRKTDNGISKRVSRKDKVVNKGAFNFIPYCINCNKIKYTFNNNDTYNTINDTFNFNNLKFYVNNSTINNTVNTNNKVINDHNCNNNNNNSSSNNINNDTDNINKTVIIDHNKHNNDNANYNDNTNNSDNLIYTFKNKYTPNNNHVFTNDNNIHHTFPQIFIYSWEENFSIYRCNTHNIHFNNNNNSSINLHQNINDTDSKNSYSNHTYHGYDDSKHENIISDFINKCFSIDSFVETEHNRKVHTTYFHWDVTKHLTTIKSTFKIIFNRIFDKDTIDSIINRFVLNSR</sequence>
<protein>
    <submittedName>
        <fullName evidence="1">Uncharacterized protein</fullName>
    </submittedName>
</protein>
<dbReference type="AlphaFoldDB" id="A0AAV4A1Q0"/>
<name>A0AAV4A1Q0_9GAST</name>
<evidence type="ECO:0000313" key="2">
    <source>
        <dbReference type="Proteomes" id="UP000735302"/>
    </source>
</evidence>
<gene>
    <name evidence="1" type="ORF">PoB_002757800</name>
</gene>
<proteinExistence type="predicted"/>
<organism evidence="1 2">
    <name type="scientific">Plakobranchus ocellatus</name>
    <dbReference type="NCBI Taxonomy" id="259542"/>
    <lineage>
        <taxon>Eukaryota</taxon>
        <taxon>Metazoa</taxon>
        <taxon>Spiralia</taxon>
        <taxon>Lophotrochozoa</taxon>
        <taxon>Mollusca</taxon>
        <taxon>Gastropoda</taxon>
        <taxon>Heterobranchia</taxon>
        <taxon>Euthyneura</taxon>
        <taxon>Panpulmonata</taxon>
        <taxon>Sacoglossa</taxon>
        <taxon>Placobranchoidea</taxon>
        <taxon>Plakobranchidae</taxon>
        <taxon>Plakobranchus</taxon>
    </lineage>
</organism>
<reference evidence="1 2" key="1">
    <citation type="journal article" date="2021" name="Elife">
        <title>Chloroplast acquisition without the gene transfer in kleptoplastic sea slugs, Plakobranchus ocellatus.</title>
        <authorList>
            <person name="Maeda T."/>
            <person name="Takahashi S."/>
            <person name="Yoshida T."/>
            <person name="Shimamura S."/>
            <person name="Takaki Y."/>
            <person name="Nagai Y."/>
            <person name="Toyoda A."/>
            <person name="Suzuki Y."/>
            <person name="Arimoto A."/>
            <person name="Ishii H."/>
            <person name="Satoh N."/>
            <person name="Nishiyama T."/>
            <person name="Hasebe M."/>
            <person name="Maruyama T."/>
            <person name="Minagawa J."/>
            <person name="Obokata J."/>
            <person name="Shigenobu S."/>
        </authorList>
    </citation>
    <scope>NUCLEOTIDE SEQUENCE [LARGE SCALE GENOMIC DNA]</scope>
</reference>
<dbReference type="Proteomes" id="UP000735302">
    <property type="component" value="Unassembled WGS sequence"/>
</dbReference>
<dbReference type="EMBL" id="BLXT01003184">
    <property type="protein sequence ID" value="GFO01073.1"/>
    <property type="molecule type" value="Genomic_DNA"/>
</dbReference>
<comment type="caution">
    <text evidence="1">The sequence shown here is derived from an EMBL/GenBank/DDBJ whole genome shotgun (WGS) entry which is preliminary data.</text>
</comment>
<evidence type="ECO:0000313" key="1">
    <source>
        <dbReference type="EMBL" id="GFO01073.1"/>
    </source>
</evidence>
<accession>A0AAV4A1Q0</accession>
<keyword evidence="2" id="KW-1185">Reference proteome</keyword>